<dbReference type="STRING" id="39966.A0A369K086"/>
<dbReference type="PANTHER" id="PTHR31902">
    <property type="entry name" value="ACTIN PATCHES DISTAL PROTEIN 1"/>
    <property type="match status" value="1"/>
</dbReference>
<protein>
    <submittedName>
        <fullName evidence="1">Altered inheritance of mitochondria protein 32</fullName>
    </submittedName>
</protein>
<evidence type="ECO:0000313" key="1">
    <source>
        <dbReference type="EMBL" id="RDB25995.1"/>
    </source>
</evidence>
<dbReference type="InterPro" id="IPR009737">
    <property type="entry name" value="Aim32/Apd1-like"/>
</dbReference>
<sequence>MPLGLRPLSHIRCVGSRPFTTSRRRLVVGTDVDSKTQQDEPPRLFGTVPSHRSYIFLHSSDPPASFPSRVSTPIQRALQLRVLKWGGIVNFSWFEHSASVAIEGRNSATAFSTLGGRLEIPEISLENVDDIDKTLRAHAEGSLVEEGTSDDIHLYVCTHGARDCRCGTTGGEVASALREEVARRLRTDPSGPISRVKVGEVGHVGGHQYAANLLVYPHGEWLGRLKPHDVLSVLSSILEHAPRPFSGQMPPLVPQHWRGRMGLSKDEQIQLLDAHSHSSKSL</sequence>
<dbReference type="Gene3D" id="3.40.30.10">
    <property type="entry name" value="Glutaredoxin"/>
    <property type="match status" value="1"/>
</dbReference>
<proteinExistence type="predicted"/>
<dbReference type="Proteomes" id="UP000076154">
    <property type="component" value="Unassembled WGS sequence"/>
</dbReference>
<gene>
    <name evidence="1" type="primary">AIM32_0</name>
    <name evidence="1" type="ORF">Hypma_006107</name>
</gene>
<dbReference type="CDD" id="cd03062">
    <property type="entry name" value="TRX_Fd_Sucrase"/>
    <property type="match status" value="1"/>
</dbReference>
<dbReference type="InParanoid" id="A0A369K086"/>
<dbReference type="AlphaFoldDB" id="A0A369K086"/>
<name>A0A369K086_HYPMA</name>
<dbReference type="OrthoDB" id="10253744at2759"/>
<comment type="caution">
    <text evidence="1">The sequence shown here is derived from an EMBL/GenBank/DDBJ whole genome shotgun (WGS) entry which is preliminary data.</text>
</comment>
<reference evidence="1" key="1">
    <citation type="submission" date="2018-04" db="EMBL/GenBank/DDBJ databases">
        <title>Whole genome sequencing of Hypsizygus marmoreus.</title>
        <authorList>
            <person name="Choi I.-G."/>
            <person name="Min B."/>
            <person name="Kim J.-G."/>
            <person name="Kim S."/>
            <person name="Oh Y.-L."/>
            <person name="Kong W.-S."/>
            <person name="Park H."/>
            <person name="Jeong J."/>
            <person name="Song E.-S."/>
        </authorList>
    </citation>
    <scope>NUCLEOTIDE SEQUENCE [LARGE SCALE GENOMIC DNA]</scope>
    <source>
        <strain evidence="1">51987-8</strain>
    </source>
</reference>
<keyword evidence="2" id="KW-1185">Reference proteome</keyword>
<dbReference type="Pfam" id="PF06999">
    <property type="entry name" value="Suc_Fer-like"/>
    <property type="match status" value="1"/>
</dbReference>
<dbReference type="SUPFAM" id="SSF52833">
    <property type="entry name" value="Thioredoxin-like"/>
    <property type="match status" value="1"/>
</dbReference>
<accession>A0A369K086</accession>
<organism evidence="1 2">
    <name type="scientific">Hypsizygus marmoreus</name>
    <name type="common">White beech mushroom</name>
    <name type="synonym">Agaricus marmoreus</name>
    <dbReference type="NCBI Taxonomy" id="39966"/>
    <lineage>
        <taxon>Eukaryota</taxon>
        <taxon>Fungi</taxon>
        <taxon>Dikarya</taxon>
        <taxon>Basidiomycota</taxon>
        <taxon>Agaricomycotina</taxon>
        <taxon>Agaricomycetes</taxon>
        <taxon>Agaricomycetidae</taxon>
        <taxon>Agaricales</taxon>
        <taxon>Tricholomatineae</taxon>
        <taxon>Lyophyllaceae</taxon>
        <taxon>Hypsizygus</taxon>
    </lineage>
</organism>
<evidence type="ECO:0000313" key="2">
    <source>
        <dbReference type="Proteomes" id="UP000076154"/>
    </source>
</evidence>
<dbReference type="EMBL" id="LUEZ02000040">
    <property type="protein sequence ID" value="RDB25995.1"/>
    <property type="molecule type" value="Genomic_DNA"/>
</dbReference>
<dbReference type="InterPro" id="IPR036249">
    <property type="entry name" value="Thioredoxin-like_sf"/>
</dbReference>